<evidence type="ECO:0000313" key="8">
    <source>
        <dbReference type="Proteomes" id="UP000199662"/>
    </source>
</evidence>
<gene>
    <name evidence="7" type="ORF">SAMN05660742_10495</name>
</gene>
<dbReference type="GO" id="GO:0003677">
    <property type="term" value="F:DNA binding"/>
    <property type="evidence" value="ECO:0007669"/>
    <property type="project" value="UniProtKB-KW"/>
</dbReference>
<dbReference type="PANTHER" id="PTHR46577:SF1">
    <property type="entry name" value="HTH-TYPE TRANSCRIPTIONAL REGULATORY PROTEIN GABR"/>
    <property type="match status" value="1"/>
</dbReference>
<dbReference type="CDD" id="cd07377">
    <property type="entry name" value="WHTH_GntR"/>
    <property type="match status" value="1"/>
</dbReference>
<dbReference type="RefSeq" id="WP_091829877.1">
    <property type="nucleotide sequence ID" value="NZ_FNZK01000004.1"/>
</dbReference>
<keyword evidence="4 7" id="KW-0238">DNA-binding</keyword>
<dbReference type="Proteomes" id="UP000199662">
    <property type="component" value="Unassembled WGS sequence"/>
</dbReference>
<dbReference type="EMBL" id="FNZK01000004">
    <property type="protein sequence ID" value="SEJ18862.1"/>
    <property type="molecule type" value="Genomic_DNA"/>
</dbReference>
<dbReference type="PROSITE" id="PS50949">
    <property type="entry name" value="HTH_GNTR"/>
    <property type="match status" value="1"/>
</dbReference>
<keyword evidence="5" id="KW-0804">Transcription</keyword>
<dbReference type="InterPro" id="IPR015421">
    <property type="entry name" value="PyrdxlP-dep_Trfase_major"/>
</dbReference>
<sequence>MENNFIDFVSIQLAKNSKEALYVQLYNQLCEYIKLGRLAPGYLLPPIRKFAAFLNINAGTVVSAYKELEKNGYIFSRSGSGSYVAESNTSIDEEQPLEINDRKIDDPETLSPFDSAMINMSSISLNPDIVSVEKFKQVLIEVLDRDQGYAFSYQESQGFYPLRESIAAHFNKSGVKTTPDTVQIISGAQQGIDIVARALLNYGDYVFTERPTYPGAIDAFRSRGAKIIDINLEVDGIDIDDLEKKLRQFRPKLIYVMPNIQNPTGISYSIAKRNRLMGLARYYNVFILEDDYISDLSYSKDVLAPLKALDRDDRVIYLKSFSKIFMPGLRLAFLTMPKVFAAKLLNVKHLSDISTSGLTQRAFDLYLRQGIWQKHLAEIKQTYQIQFEFTLQAIAKYLPKDVHFIKPNGGLSIWFTLPQNVSAKSIVELAFQNGVLLTEGSPFFPRQTSDQHIRISFATIRLQEITAGMQIIGKAIETHL</sequence>
<dbReference type="InterPro" id="IPR036388">
    <property type="entry name" value="WH-like_DNA-bd_sf"/>
</dbReference>
<dbReference type="CDD" id="cd00609">
    <property type="entry name" value="AAT_like"/>
    <property type="match status" value="1"/>
</dbReference>
<keyword evidence="3" id="KW-0805">Transcription regulation</keyword>
<evidence type="ECO:0000259" key="6">
    <source>
        <dbReference type="PROSITE" id="PS50949"/>
    </source>
</evidence>
<dbReference type="Gene3D" id="3.40.640.10">
    <property type="entry name" value="Type I PLP-dependent aspartate aminotransferase-like (Major domain)"/>
    <property type="match status" value="1"/>
</dbReference>
<dbReference type="SMART" id="SM00345">
    <property type="entry name" value="HTH_GNTR"/>
    <property type="match status" value="1"/>
</dbReference>
<reference evidence="7 8" key="1">
    <citation type="submission" date="2016-10" db="EMBL/GenBank/DDBJ databases">
        <authorList>
            <person name="de Groot N.N."/>
        </authorList>
    </citation>
    <scope>NUCLEOTIDE SEQUENCE [LARGE SCALE GENOMIC DNA]</scope>
    <source>
        <strain evidence="7 8">DSM 2179</strain>
    </source>
</reference>
<dbReference type="GO" id="GO:0008483">
    <property type="term" value="F:transaminase activity"/>
    <property type="evidence" value="ECO:0007669"/>
    <property type="project" value="UniProtKB-KW"/>
</dbReference>
<dbReference type="InterPro" id="IPR004839">
    <property type="entry name" value="Aminotransferase_I/II_large"/>
</dbReference>
<dbReference type="AlphaFoldDB" id="A0A1H6X280"/>
<proteinExistence type="inferred from homology"/>
<dbReference type="PANTHER" id="PTHR46577">
    <property type="entry name" value="HTH-TYPE TRANSCRIPTIONAL REGULATORY PROTEIN GABR"/>
    <property type="match status" value="1"/>
</dbReference>
<keyword evidence="7" id="KW-0808">Transferase</keyword>
<dbReference type="SUPFAM" id="SSF46785">
    <property type="entry name" value="Winged helix' DNA-binding domain"/>
    <property type="match status" value="1"/>
</dbReference>
<evidence type="ECO:0000313" key="7">
    <source>
        <dbReference type="EMBL" id="SEJ18862.1"/>
    </source>
</evidence>
<dbReference type="STRING" id="84035.SAMN05660742_10495"/>
<feature type="domain" description="HTH gntR-type" evidence="6">
    <location>
        <begin position="19"/>
        <end position="87"/>
    </location>
</feature>
<evidence type="ECO:0000256" key="1">
    <source>
        <dbReference type="ARBA" id="ARBA00005384"/>
    </source>
</evidence>
<dbReference type="InterPro" id="IPR015422">
    <property type="entry name" value="PyrdxlP-dep_Trfase_small"/>
</dbReference>
<dbReference type="InterPro" id="IPR000524">
    <property type="entry name" value="Tscrpt_reg_HTH_GntR"/>
</dbReference>
<keyword evidence="7" id="KW-0032">Aminotransferase</keyword>
<comment type="similarity">
    <text evidence="1">In the C-terminal section; belongs to the class-I pyridoxal-phosphate-dependent aminotransferase family.</text>
</comment>
<keyword evidence="2" id="KW-0663">Pyridoxal phosphate</keyword>
<organism evidence="7 8">
    <name type="scientific">Propionispira arboris</name>
    <dbReference type="NCBI Taxonomy" id="84035"/>
    <lineage>
        <taxon>Bacteria</taxon>
        <taxon>Bacillati</taxon>
        <taxon>Bacillota</taxon>
        <taxon>Negativicutes</taxon>
        <taxon>Selenomonadales</taxon>
        <taxon>Selenomonadaceae</taxon>
        <taxon>Propionispira</taxon>
    </lineage>
</organism>
<protein>
    <submittedName>
        <fullName evidence="7">DNA-binding transcriptional regulator, MocR family, contains an aminotransferase domain</fullName>
    </submittedName>
</protein>
<dbReference type="InterPro" id="IPR036390">
    <property type="entry name" value="WH_DNA-bd_sf"/>
</dbReference>
<dbReference type="Gene3D" id="1.10.10.10">
    <property type="entry name" value="Winged helix-like DNA-binding domain superfamily/Winged helix DNA-binding domain"/>
    <property type="match status" value="1"/>
</dbReference>
<evidence type="ECO:0000256" key="2">
    <source>
        <dbReference type="ARBA" id="ARBA00022898"/>
    </source>
</evidence>
<dbReference type="GO" id="GO:0003700">
    <property type="term" value="F:DNA-binding transcription factor activity"/>
    <property type="evidence" value="ECO:0007669"/>
    <property type="project" value="InterPro"/>
</dbReference>
<accession>A0A1H6X280</accession>
<dbReference type="InterPro" id="IPR051446">
    <property type="entry name" value="HTH_trans_reg/aminotransferase"/>
</dbReference>
<dbReference type="Pfam" id="PF00155">
    <property type="entry name" value="Aminotran_1_2"/>
    <property type="match status" value="1"/>
</dbReference>
<dbReference type="GO" id="GO:0030170">
    <property type="term" value="F:pyridoxal phosphate binding"/>
    <property type="evidence" value="ECO:0007669"/>
    <property type="project" value="InterPro"/>
</dbReference>
<dbReference type="Gene3D" id="3.90.1150.10">
    <property type="entry name" value="Aspartate Aminotransferase, domain 1"/>
    <property type="match status" value="1"/>
</dbReference>
<evidence type="ECO:0000256" key="5">
    <source>
        <dbReference type="ARBA" id="ARBA00023163"/>
    </source>
</evidence>
<dbReference type="InterPro" id="IPR015424">
    <property type="entry name" value="PyrdxlP-dep_Trfase"/>
</dbReference>
<dbReference type="SUPFAM" id="SSF53383">
    <property type="entry name" value="PLP-dependent transferases"/>
    <property type="match status" value="1"/>
</dbReference>
<name>A0A1H6X280_9FIRM</name>
<dbReference type="Pfam" id="PF00392">
    <property type="entry name" value="GntR"/>
    <property type="match status" value="1"/>
</dbReference>
<evidence type="ECO:0000256" key="4">
    <source>
        <dbReference type="ARBA" id="ARBA00023125"/>
    </source>
</evidence>
<evidence type="ECO:0000256" key="3">
    <source>
        <dbReference type="ARBA" id="ARBA00023015"/>
    </source>
</evidence>
<keyword evidence="8" id="KW-1185">Reference proteome</keyword>